<evidence type="ECO:0000313" key="2">
    <source>
        <dbReference type="EMBL" id="GAA0616843.1"/>
    </source>
</evidence>
<organism evidence="2 3">
    <name type="scientific">Streptomyces crystallinus</name>
    <dbReference type="NCBI Taxonomy" id="68191"/>
    <lineage>
        <taxon>Bacteria</taxon>
        <taxon>Bacillati</taxon>
        <taxon>Actinomycetota</taxon>
        <taxon>Actinomycetes</taxon>
        <taxon>Kitasatosporales</taxon>
        <taxon>Streptomycetaceae</taxon>
        <taxon>Streptomyces</taxon>
    </lineage>
</organism>
<evidence type="ECO:0000256" key="1">
    <source>
        <dbReference type="SAM" id="SignalP"/>
    </source>
</evidence>
<dbReference type="Proteomes" id="UP001500668">
    <property type="component" value="Unassembled WGS sequence"/>
</dbReference>
<comment type="caution">
    <text evidence="2">The sequence shown here is derived from an EMBL/GenBank/DDBJ whole genome shotgun (WGS) entry which is preliminary data.</text>
</comment>
<proteinExistence type="predicted"/>
<evidence type="ECO:0000313" key="3">
    <source>
        <dbReference type="Proteomes" id="UP001500668"/>
    </source>
</evidence>
<sequence length="214" mass="20503">MRGRVSRRITATAVSAAIVFGVAGAAGTAMATEAPQKRPVAVPSDAPVPDLGPASGLLKPISSLAEVVGAVQALLDGVVKGLPAADITKLADAVKAAIAKVTSAAGPATSALPATPPAAPALPALPSLGLPLPVAKAAPGAPAADPVADALATVQKAVDKLVKDLAAANVAAVVADATEVVTALLKALLAAVLSALKLPALPSLPVSVPGLPVS</sequence>
<evidence type="ECO:0008006" key="4">
    <source>
        <dbReference type="Google" id="ProtNLM"/>
    </source>
</evidence>
<gene>
    <name evidence="2" type="ORF">GCM10010394_53700</name>
</gene>
<feature type="signal peptide" evidence="1">
    <location>
        <begin position="1"/>
        <end position="31"/>
    </location>
</feature>
<feature type="chain" id="PRO_5045392641" description="Secreted protein" evidence="1">
    <location>
        <begin position="32"/>
        <end position="214"/>
    </location>
</feature>
<accession>A0ABP3RXS7</accession>
<name>A0ABP3RXS7_9ACTN</name>
<keyword evidence="1" id="KW-0732">Signal</keyword>
<dbReference type="RefSeq" id="WP_344077616.1">
    <property type="nucleotide sequence ID" value="NZ_BAAACA010000038.1"/>
</dbReference>
<reference evidence="3" key="1">
    <citation type="journal article" date="2019" name="Int. J. Syst. Evol. Microbiol.">
        <title>The Global Catalogue of Microorganisms (GCM) 10K type strain sequencing project: providing services to taxonomists for standard genome sequencing and annotation.</title>
        <authorList>
            <consortium name="The Broad Institute Genomics Platform"/>
            <consortium name="The Broad Institute Genome Sequencing Center for Infectious Disease"/>
            <person name="Wu L."/>
            <person name="Ma J."/>
        </authorList>
    </citation>
    <scope>NUCLEOTIDE SEQUENCE [LARGE SCALE GENOMIC DNA]</scope>
    <source>
        <strain evidence="3">JCM 5067</strain>
    </source>
</reference>
<protein>
    <recommendedName>
        <fullName evidence="4">Secreted protein</fullName>
    </recommendedName>
</protein>
<dbReference type="EMBL" id="BAAACA010000038">
    <property type="protein sequence ID" value="GAA0616843.1"/>
    <property type="molecule type" value="Genomic_DNA"/>
</dbReference>
<keyword evidence="3" id="KW-1185">Reference proteome</keyword>